<feature type="region of interest" description="Disordered" evidence="3">
    <location>
        <begin position="1"/>
        <end position="28"/>
    </location>
</feature>
<keyword evidence="6" id="KW-1185">Reference proteome</keyword>
<evidence type="ECO:0000313" key="7">
    <source>
        <dbReference type="RefSeq" id="XP_030644446.1"/>
    </source>
</evidence>
<evidence type="ECO:0000256" key="2">
    <source>
        <dbReference type="ARBA" id="ARBA00023157"/>
    </source>
</evidence>
<dbReference type="AlphaFoldDB" id="A0A6J2WMA3"/>
<feature type="domain" description="C-type lectin" evidence="5">
    <location>
        <begin position="132"/>
        <end position="253"/>
    </location>
</feature>
<evidence type="ECO:0000259" key="5">
    <source>
        <dbReference type="PROSITE" id="PS50041"/>
    </source>
</evidence>
<organism evidence="6 7">
    <name type="scientific">Chanos chanos</name>
    <name type="common">Milkfish</name>
    <name type="synonym">Mugil chanos</name>
    <dbReference type="NCBI Taxonomy" id="29144"/>
    <lineage>
        <taxon>Eukaryota</taxon>
        <taxon>Metazoa</taxon>
        <taxon>Chordata</taxon>
        <taxon>Craniata</taxon>
        <taxon>Vertebrata</taxon>
        <taxon>Euteleostomi</taxon>
        <taxon>Actinopterygii</taxon>
        <taxon>Neopterygii</taxon>
        <taxon>Teleostei</taxon>
        <taxon>Ostariophysi</taxon>
        <taxon>Gonorynchiformes</taxon>
        <taxon>Chanidae</taxon>
        <taxon>Chanos</taxon>
    </lineage>
</organism>
<dbReference type="InterPro" id="IPR016187">
    <property type="entry name" value="CTDL_fold"/>
</dbReference>
<dbReference type="InterPro" id="IPR016186">
    <property type="entry name" value="C-type_lectin-like/link_sf"/>
</dbReference>
<evidence type="ECO:0000256" key="1">
    <source>
        <dbReference type="ARBA" id="ARBA00022734"/>
    </source>
</evidence>
<dbReference type="RefSeq" id="XP_030644446.1">
    <property type="nucleotide sequence ID" value="XM_030788586.1"/>
</dbReference>
<dbReference type="PANTHER" id="PTHR46746:SF9">
    <property type="entry name" value="CD209 ANTIGEN-LIKE PROTEIN C-LIKE"/>
    <property type="match status" value="1"/>
</dbReference>
<protein>
    <submittedName>
        <fullName evidence="7">C-type lectin domain family 4 member E-like</fullName>
    </submittedName>
</protein>
<feature type="compositionally biased region" description="Polar residues" evidence="3">
    <location>
        <begin position="1"/>
        <end position="21"/>
    </location>
</feature>
<accession>A0A6J2WMA3</accession>
<sequence>MGVLKNTETAGNSTGLTQAKSTEPLDPVNRDEHAEKNFKLSGTCVGYLALLCFLLATVTLLQTCYVLQITMVFKSQAATKDAGFKDLMVKYQVLNNSYATLFRKYPALNQYCTVTNGSVHECKPCPAGWELFGEKCYFFSSDRRDWLSSWYLCLSQGGHLATVKNKEEQKFLWDEAQRLSQGDSYWLGLANVNPDKVWRWVDDSAMEDSIQFWDEPPQTEDSRELCARLTARADPKTSWYFITCKNVLKRICERRQGSPLL</sequence>
<dbReference type="SUPFAM" id="SSF56436">
    <property type="entry name" value="C-type lectin-like"/>
    <property type="match status" value="1"/>
</dbReference>
<proteinExistence type="predicted"/>
<dbReference type="GeneID" id="115824858"/>
<keyword evidence="4" id="KW-0812">Transmembrane</keyword>
<dbReference type="Pfam" id="PF00059">
    <property type="entry name" value="Lectin_C"/>
    <property type="match status" value="1"/>
</dbReference>
<dbReference type="InParanoid" id="A0A6J2WMA3"/>
<reference evidence="7" key="1">
    <citation type="submission" date="2025-08" db="UniProtKB">
        <authorList>
            <consortium name="RefSeq"/>
        </authorList>
    </citation>
    <scope>IDENTIFICATION</scope>
</reference>
<keyword evidence="2" id="KW-1015">Disulfide bond</keyword>
<keyword evidence="1" id="KW-0430">Lectin</keyword>
<keyword evidence="4" id="KW-0472">Membrane</keyword>
<gene>
    <name evidence="7" type="primary">LOC115824858</name>
</gene>
<dbReference type="PROSITE" id="PS50041">
    <property type="entry name" value="C_TYPE_LECTIN_2"/>
    <property type="match status" value="1"/>
</dbReference>
<dbReference type="OrthoDB" id="6133475at2759"/>
<dbReference type="PANTHER" id="PTHR46746">
    <property type="entry name" value="KILLER CELL LECTIN-LIKE RECEPTOR SUBFAMILY F MEMBER 2"/>
    <property type="match status" value="1"/>
</dbReference>
<dbReference type="Proteomes" id="UP000504632">
    <property type="component" value="Chromosome 12"/>
</dbReference>
<dbReference type="SMART" id="SM00034">
    <property type="entry name" value="CLECT"/>
    <property type="match status" value="1"/>
</dbReference>
<dbReference type="Gene3D" id="3.10.100.10">
    <property type="entry name" value="Mannose-Binding Protein A, subunit A"/>
    <property type="match status" value="1"/>
</dbReference>
<evidence type="ECO:0000313" key="6">
    <source>
        <dbReference type="Proteomes" id="UP000504632"/>
    </source>
</evidence>
<dbReference type="GO" id="GO:0030246">
    <property type="term" value="F:carbohydrate binding"/>
    <property type="evidence" value="ECO:0007669"/>
    <property type="project" value="UniProtKB-KW"/>
</dbReference>
<evidence type="ECO:0000256" key="3">
    <source>
        <dbReference type="SAM" id="MobiDB-lite"/>
    </source>
</evidence>
<evidence type="ECO:0000256" key="4">
    <source>
        <dbReference type="SAM" id="Phobius"/>
    </source>
</evidence>
<dbReference type="InterPro" id="IPR001304">
    <property type="entry name" value="C-type_lectin-like"/>
</dbReference>
<keyword evidence="4" id="KW-1133">Transmembrane helix</keyword>
<feature type="transmembrane region" description="Helical" evidence="4">
    <location>
        <begin position="45"/>
        <end position="67"/>
    </location>
</feature>
<name>A0A6J2WMA3_CHACN</name>
<dbReference type="InterPro" id="IPR051379">
    <property type="entry name" value="C-type_Lectin_Receptor_IMM"/>
</dbReference>